<feature type="region of interest" description="Disordered" evidence="1">
    <location>
        <begin position="94"/>
        <end position="113"/>
    </location>
</feature>
<name>A0A179G3C1_PURLI</name>
<evidence type="ECO:0000313" key="2">
    <source>
        <dbReference type="EMBL" id="OAQ71871.1"/>
    </source>
</evidence>
<feature type="region of interest" description="Disordered" evidence="1">
    <location>
        <begin position="622"/>
        <end position="707"/>
    </location>
</feature>
<feature type="compositionally biased region" description="Basic and acidic residues" evidence="1">
    <location>
        <begin position="630"/>
        <end position="647"/>
    </location>
</feature>
<feature type="compositionally biased region" description="Basic and acidic residues" evidence="1">
    <location>
        <begin position="11"/>
        <end position="23"/>
    </location>
</feature>
<feature type="region of interest" description="Disordered" evidence="1">
    <location>
        <begin position="724"/>
        <end position="745"/>
    </location>
</feature>
<feature type="region of interest" description="Disordered" evidence="1">
    <location>
        <begin position="881"/>
        <end position="900"/>
    </location>
</feature>
<evidence type="ECO:0000256" key="1">
    <source>
        <dbReference type="SAM" id="MobiDB-lite"/>
    </source>
</evidence>
<reference evidence="2 4" key="1">
    <citation type="submission" date="2016-01" db="EMBL/GenBank/DDBJ databases">
        <title>Biosynthesis of antibiotic leucinostatins and their inhibition on Phytophthora in bio-control Purpureocillium lilacinum.</title>
        <authorList>
            <person name="Wang G."/>
            <person name="Liu Z."/>
            <person name="Lin R."/>
            <person name="Li E."/>
            <person name="Mao Z."/>
            <person name="Ling J."/>
            <person name="Yin W."/>
            <person name="Xie B."/>
        </authorList>
    </citation>
    <scope>NUCLEOTIDE SEQUENCE [LARGE SCALE GENOMIC DNA]</scope>
    <source>
        <strain evidence="2">PLBJ-1</strain>
        <strain evidence="3">PLFJ-1</strain>
    </source>
</reference>
<dbReference type="Proteomes" id="UP000078240">
    <property type="component" value="Unassembled WGS sequence"/>
</dbReference>
<gene>
    <name evidence="2" type="ORF">VFPBJ_10650</name>
    <name evidence="3" type="ORF">VFPFJ_02102</name>
</gene>
<evidence type="ECO:0000313" key="3">
    <source>
        <dbReference type="EMBL" id="OAQ92941.1"/>
    </source>
</evidence>
<accession>A0A179G3C1</accession>
<proteinExistence type="predicted"/>
<feature type="region of interest" description="Disordered" evidence="1">
    <location>
        <begin position="1"/>
        <end position="78"/>
    </location>
</feature>
<feature type="compositionally biased region" description="Basic and acidic residues" evidence="1">
    <location>
        <begin position="551"/>
        <end position="563"/>
    </location>
</feature>
<sequence length="1226" mass="132820">MSWAVSDECGWVDRSERRADQGARGRRQAVQLIYSSGASRAPPERPPSSAPRASCNGMGSGRQHQAASSPPPPNPNLAKLAPLAAVEAPSPFPAGELVGAAPPPPGQPAATRRSLWPAPGLEAEASRATSCMAAIPCLAEQVARRALVRVDGISPSPQAAARGPIAFARHPSQEAYRPAAHPQQWNGAARLPIFPAAEGGLSRPGPSCMSSQGAILHHRSTPDGASRAREQPSVQALGDARPPASCSAALITCLALPAAEALTPSLIAEGAIERPRSARRSVASATQRARGACWLGFVRDRRRAARTQLDMGGRRKLKLACPAERDAQPANRPRAWLGAISPTAKANSTNTVTNPLGISLAAPRPSSKHESSRRHSVQARLPVEAACVLRRVMHRPPKEAVTAAVRPVSLNGSSQVLVIRIISSMGSILNANTLLAYNTVEALALSCWTRFRPTQTPHFCTRHDLVRLSDGLERPWRAPRGSIQDDESKWENYTGMMAAWRLPTMQASLSRKGRARAHPNAVPQASRLRIVAAPGRHPNLRRASRVDKDLVRHDHDPDEEYRARQRHGKHQMPRLACRAPNVSNSQARGAREVRGRLDAQAPRVLVEHLQVAVALHRAVGPPQLHRHHHQPDEPHDEEHKRPDHDNGRQQAPVGDEPEYPRDEQDREPADRDVVGKVPVRGPGQQAMPVPGQPSADRLSPCRRTGEGVLPRHRQLQLHLHLYKRGKDADDARRRQQHDKDPKVELPRRPVVRADVADDPSVVADGAAAQVRRDGHAAAVSALSVCLVGFDSGVRTPYCLMCSISQRPNRVVRDAPSSASRCCPMVPDARTGQLLYCACPRRVASTTPASSWLLCVAATMAPSKRGRRGRCYKADHSRAARAIGPRRRGRGGQWGPPNSSRQTVPCELKCPMHGLLCLRCGHLRSGGGRAGLALAGGGGIGGRTNALCCAALSLHCRRCWVANARPSSGPRRVSSPRPHWWCAVCSTAVRWNHPPAQARGEARHRTVLTSSTQKARRRLGSALPTSRGYRPAARARLASLGRAGHCRRRPPSSPSVCTWYCLAPPCGLRLDRLRCCWLRGLGGVRQSQTDGSAAGWAAVTGASSSGACLLCWLACRRQGSSWEKRPEGDGVRLGWAVAGACVFLLSKAWRCRDFDCERTAQPKVQVCWWMLLLGGWCCRAVARCPGAGTRNRGRCRWSWMELPATCTGGLPSVARQWPSARRVGSQC</sequence>
<dbReference type="AlphaFoldDB" id="A0A179G3C1"/>
<evidence type="ECO:0000313" key="4">
    <source>
        <dbReference type="Proteomes" id="UP000078240"/>
    </source>
</evidence>
<dbReference type="EMBL" id="LSBI01000002">
    <property type="protein sequence ID" value="OAQ92941.1"/>
    <property type="molecule type" value="Genomic_DNA"/>
</dbReference>
<comment type="caution">
    <text evidence="2">The sequence shown here is derived from an EMBL/GenBank/DDBJ whole genome shotgun (WGS) entry which is preliminary data.</text>
</comment>
<feature type="compositionally biased region" description="Basic and acidic residues" evidence="1">
    <location>
        <begin position="658"/>
        <end position="674"/>
    </location>
</feature>
<dbReference type="EMBL" id="LSBH01000010">
    <property type="protein sequence ID" value="OAQ71871.1"/>
    <property type="molecule type" value="Genomic_DNA"/>
</dbReference>
<protein>
    <submittedName>
        <fullName evidence="2">Uncharacterized protein</fullName>
    </submittedName>
</protein>
<dbReference type="Proteomes" id="UP000078340">
    <property type="component" value="Unassembled WGS sequence"/>
</dbReference>
<organism evidence="2 4">
    <name type="scientific">Purpureocillium lilacinum</name>
    <name type="common">Paecilomyces lilacinus</name>
    <dbReference type="NCBI Taxonomy" id="33203"/>
    <lineage>
        <taxon>Eukaryota</taxon>
        <taxon>Fungi</taxon>
        <taxon>Dikarya</taxon>
        <taxon>Ascomycota</taxon>
        <taxon>Pezizomycotina</taxon>
        <taxon>Sordariomycetes</taxon>
        <taxon>Hypocreomycetidae</taxon>
        <taxon>Hypocreales</taxon>
        <taxon>Ophiocordycipitaceae</taxon>
        <taxon>Purpureocillium</taxon>
    </lineage>
</organism>
<feature type="region of interest" description="Disordered" evidence="1">
    <location>
        <begin position="551"/>
        <end position="592"/>
    </location>
</feature>